<dbReference type="EMBL" id="BAFE01000094">
    <property type="protein sequence ID" value="GAB49861.1"/>
    <property type="molecule type" value="Genomic_DNA"/>
</dbReference>
<feature type="transmembrane region" description="Helical" evidence="1">
    <location>
        <begin position="30"/>
        <end position="47"/>
    </location>
</feature>
<sequence length="318" mass="34093">MLTVGAGGLALAAVASLVDGGGWLAQLQAAAPLLGVLGILLAVVAGFRRRFVPALVTLVASLVTIVPVLTTPLDDVPHGSRTLSVLSVNTYIGEADPARIIAEVDTRDVDVLVLPEMTDAFWQRLTAHGLRERLPHVTGRAGRGSGMVIATRQPATCVDLPPGMTCGRVEPDRSAPGGVSRDAEGRPAFDQIVVDLPDGTRVKGVHLWSPRLSPTSRWRENQEEMARWIAAQPADRRLVLAGDFNAGRSHPVFRGYGAGLDDSPRGGLPWTRTWPRWGPIPPFVQIDHVLARGWRASESQTVSVPGSDHLGVWTLLTR</sequence>
<feature type="transmembrane region" description="Helical" evidence="1">
    <location>
        <begin position="54"/>
        <end position="73"/>
    </location>
</feature>
<evidence type="ECO:0000313" key="4">
    <source>
        <dbReference type="Proteomes" id="UP000004367"/>
    </source>
</evidence>
<dbReference type="Gene3D" id="3.60.10.10">
    <property type="entry name" value="Endonuclease/exonuclease/phosphatase"/>
    <property type="match status" value="1"/>
</dbReference>
<dbReference type="InterPro" id="IPR005135">
    <property type="entry name" value="Endo/exonuclease/phosphatase"/>
</dbReference>
<feature type="domain" description="Endonuclease/exonuclease/phosphatase" evidence="2">
    <location>
        <begin position="87"/>
        <end position="309"/>
    </location>
</feature>
<accession>H5UVV3</accession>
<dbReference type="SUPFAM" id="SSF56219">
    <property type="entry name" value="DNase I-like"/>
    <property type="match status" value="1"/>
</dbReference>
<dbReference type="eggNOG" id="COG3021">
    <property type="taxonomic scope" value="Bacteria"/>
</dbReference>
<keyword evidence="1" id="KW-0812">Transmembrane</keyword>
<keyword evidence="1" id="KW-1133">Transmembrane helix</keyword>
<name>H5UVV3_9MICO</name>
<dbReference type="STRING" id="1089455.MOPEL_135_00990"/>
<gene>
    <name evidence="3" type="ORF">MOPEL_135_00990</name>
</gene>
<proteinExistence type="predicted"/>
<dbReference type="Proteomes" id="UP000004367">
    <property type="component" value="Unassembled WGS sequence"/>
</dbReference>
<keyword evidence="1" id="KW-0472">Membrane</keyword>
<dbReference type="InterPro" id="IPR036691">
    <property type="entry name" value="Endo/exonu/phosph_ase_sf"/>
</dbReference>
<reference evidence="3 4" key="1">
    <citation type="submission" date="2012-02" db="EMBL/GenBank/DDBJ databases">
        <title>Whole genome shotgun sequence of Mobilicoccus pelagius NBRC 104925.</title>
        <authorList>
            <person name="Yoshida Y."/>
            <person name="Hosoyama A."/>
            <person name="Tsuchikane K."/>
            <person name="Katsumata H."/>
            <person name="Yamazaki S."/>
            <person name="Fujita N."/>
        </authorList>
    </citation>
    <scope>NUCLEOTIDE SEQUENCE [LARGE SCALE GENOMIC DNA]</scope>
    <source>
        <strain evidence="3 4">NBRC 104925</strain>
    </source>
</reference>
<keyword evidence="4" id="KW-1185">Reference proteome</keyword>
<dbReference type="AlphaFoldDB" id="H5UVV3"/>
<dbReference type="GO" id="GO:0003824">
    <property type="term" value="F:catalytic activity"/>
    <property type="evidence" value="ECO:0007669"/>
    <property type="project" value="InterPro"/>
</dbReference>
<evidence type="ECO:0000313" key="3">
    <source>
        <dbReference type="EMBL" id="GAB49861.1"/>
    </source>
</evidence>
<organism evidence="3 4">
    <name type="scientific">Mobilicoccus pelagius NBRC 104925</name>
    <dbReference type="NCBI Taxonomy" id="1089455"/>
    <lineage>
        <taxon>Bacteria</taxon>
        <taxon>Bacillati</taxon>
        <taxon>Actinomycetota</taxon>
        <taxon>Actinomycetes</taxon>
        <taxon>Micrococcales</taxon>
        <taxon>Dermatophilaceae</taxon>
        <taxon>Mobilicoccus</taxon>
    </lineage>
</organism>
<evidence type="ECO:0000256" key="1">
    <source>
        <dbReference type="SAM" id="Phobius"/>
    </source>
</evidence>
<dbReference type="Pfam" id="PF03372">
    <property type="entry name" value="Exo_endo_phos"/>
    <property type="match status" value="1"/>
</dbReference>
<evidence type="ECO:0000259" key="2">
    <source>
        <dbReference type="Pfam" id="PF03372"/>
    </source>
</evidence>
<protein>
    <recommendedName>
        <fullName evidence="2">Endonuclease/exonuclease/phosphatase domain-containing protein</fullName>
    </recommendedName>
</protein>
<comment type="caution">
    <text evidence="3">The sequence shown here is derived from an EMBL/GenBank/DDBJ whole genome shotgun (WGS) entry which is preliminary data.</text>
</comment>